<protein>
    <submittedName>
        <fullName evidence="4">DUF4157 domain-containing protein</fullName>
    </submittedName>
</protein>
<feature type="compositionally biased region" description="Pro residues" evidence="1">
    <location>
        <begin position="58"/>
        <end position="72"/>
    </location>
</feature>
<evidence type="ECO:0000313" key="4">
    <source>
        <dbReference type="EMBL" id="XDQ75883.1"/>
    </source>
</evidence>
<evidence type="ECO:0000259" key="3">
    <source>
        <dbReference type="Pfam" id="PF13699"/>
    </source>
</evidence>
<evidence type="ECO:0000256" key="2">
    <source>
        <dbReference type="SAM" id="Phobius"/>
    </source>
</evidence>
<keyword evidence="2" id="KW-0472">Membrane</keyword>
<feature type="region of interest" description="Disordered" evidence="1">
    <location>
        <begin position="1"/>
        <end position="79"/>
    </location>
</feature>
<feature type="transmembrane region" description="Helical" evidence="2">
    <location>
        <begin position="660"/>
        <end position="678"/>
    </location>
</feature>
<name>A0AB39T8I6_9ACTN</name>
<dbReference type="Pfam" id="PF13699">
    <property type="entry name" value="eCIS_core"/>
    <property type="match status" value="1"/>
</dbReference>
<feature type="domain" description="eCIS core" evidence="3">
    <location>
        <begin position="77"/>
        <end position="153"/>
    </location>
</feature>
<keyword evidence="2" id="KW-1133">Transmembrane helix</keyword>
<dbReference type="RefSeq" id="WP_369148419.1">
    <property type="nucleotide sequence ID" value="NZ_CP163444.1"/>
</dbReference>
<organism evidence="4">
    <name type="scientific">Streptomyces sp. R44</name>
    <dbReference type="NCBI Taxonomy" id="3238633"/>
    <lineage>
        <taxon>Bacteria</taxon>
        <taxon>Bacillati</taxon>
        <taxon>Actinomycetota</taxon>
        <taxon>Actinomycetes</taxon>
        <taxon>Kitasatosporales</taxon>
        <taxon>Streptomycetaceae</taxon>
        <taxon>Streptomyces</taxon>
    </lineage>
</organism>
<keyword evidence="2" id="KW-0812">Transmembrane</keyword>
<proteinExistence type="predicted"/>
<accession>A0AB39T8I6</accession>
<feature type="transmembrane region" description="Helical" evidence="2">
    <location>
        <begin position="725"/>
        <end position="747"/>
    </location>
</feature>
<evidence type="ECO:0000256" key="1">
    <source>
        <dbReference type="SAM" id="MobiDB-lite"/>
    </source>
</evidence>
<dbReference type="AlphaFoldDB" id="A0AB39T8I6"/>
<dbReference type="InterPro" id="IPR025295">
    <property type="entry name" value="eCIS_core_dom"/>
</dbReference>
<gene>
    <name evidence="4" type="ORF">AB5J54_37540</name>
</gene>
<sequence>MSPSPDAGHQRTPAPLHGLERRAAKAAPAVDHRLEAEADRFAGTLADRRTAGDAGPVRPMPPLPVSAPPPPGSAGAPLDAHTRREMESRLGWDLTHVRVHTGRQAAESAAALGARAYTTGPHIVCGGGEDPASASGRRLLAHELAHVAQQARGEGHGTVHLKPQAPPKPKTPAARLFPLKVTRVMSPPELLREFVRQYYRATSEQEVDRRLAWWHWEAGRVRSATADDVRRGEIQLRVTDVTQAAAERLAPAEQAQVNEEANVRFWRESGLAPGTKLGTGPEDAPLRARWLGARADVLQEHEQRREMAALPEDIRRVLFSGTRTLAPAEYETVLRIARKLSALDQAQRAEYLSRVNAGTNDWSELDASIERFTVQQHARENEALRTREAEATLFGCEDLYELWARRNRLRAAAVFAMGPYAGVSAGAPAELQEAGTRFQEGLARHGFADEAAFLAAMETYRLRFRSEAVQLGLDVLARYDHLLYEERLRLNSPGYAEKMVAGIAATQAGAQYTAAAEQESLARLIESTADPESMRERLRAHQEAFRHREEAASLRGSAAAAVVTASGDDPLVDPEQLGRATDREKLTRLDAPAARQYLLDVTAERLADTGRARREFIDDPERVFSQSPLVEATKRTQGVDEDTIYAWIVRDHLEAVRQRHIFSAVVVGIISVVLMALVPGGGWLAAAALVANTAISGYQAIEAIEEYRKEAVEYRLAFLSEEPSLFWVGVAVAAAAVDLGMTTGALLKMSAKGLTALEGPLREFSAATDIETATTRYQALSARIRTVEDLTPEVKAAVQEAGAAKLAFETAVGRAMGKLGSLPIFNPDWYKAVYYGLKTGVRTLARFRKEPRLYALMGDVTQMSAATRAELETAFGRLQKIVATAERTGMDDATALRYVDRLADEREAGQSAFEALMKDMKEWRPPTPQQVRAEARLGEASELLADLGQERAGLLAERAARPRTPSGAVDTERIGEIDARLRELDDEVVRSGPDQGRVLREGELTRARHGLDAAQELAEAARVRPTVRMRQYFNASREKAAVAVAKTDQVGPLLRTPSGLDVDHVVSLQRISEMPGFEKLRPHEIRALAVREDNLVRMDALANASKGDRSWRTWKQAGYYYGPDVIEKWAAKDAELTKTIQDWIQATVRGR</sequence>
<reference evidence="4" key="1">
    <citation type="submission" date="2024-07" db="EMBL/GenBank/DDBJ databases">
        <authorList>
            <person name="Yu S.T."/>
        </authorList>
    </citation>
    <scope>NUCLEOTIDE SEQUENCE</scope>
    <source>
        <strain evidence="4">R44</strain>
    </source>
</reference>
<dbReference type="EMBL" id="CP163444">
    <property type="protein sequence ID" value="XDQ75883.1"/>
    <property type="molecule type" value="Genomic_DNA"/>
</dbReference>
<feature type="compositionally biased region" description="Basic and acidic residues" evidence="1">
    <location>
        <begin position="30"/>
        <end position="51"/>
    </location>
</feature>